<evidence type="ECO:0000313" key="13">
    <source>
        <dbReference type="Proteomes" id="UP001254165"/>
    </source>
</evidence>
<dbReference type="EMBL" id="JAUHMF010000001">
    <property type="protein sequence ID" value="MDT8898012.1"/>
    <property type="molecule type" value="Genomic_DNA"/>
</dbReference>
<comment type="caution">
    <text evidence="12">The sequence shown here is derived from an EMBL/GenBank/DDBJ whole genome shotgun (WGS) entry which is preliminary data.</text>
</comment>
<evidence type="ECO:0000256" key="1">
    <source>
        <dbReference type="ARBA" id="ARBA00004141"/>
    </source>
</evidence>
<dbReference type="PROSITE" id="PS00194">
    <property type="entry name" value="THIOREDOXIN_1"/>
    <property type="match status" value="1"/>
</dbReference>
<sequence>MARVPRPFWRQITITLLIGLGVALIGISRPAFSAFSQGNLTPTVKICHLCDDEIPGVTSSPAFTPSPQGQARVRLVMFWMNGCPHCHEVLEKILPPLQQRYGNALDIRLIEIATVEDVNYFYHVAEYYGIPREQAGVPFLIVGNRVLKGSGDIAVELPPLIEELLAQGGNDWPVLPASPSYAITPEITPTKSSPIPTPIENLEFTGFGFLYAVIAFLIASILYTVVSVIKVVLVRPNSVPSEPVERPTVAILLLALIGLGIAVYLSVVEISGRAAWCGPIGDCNAVQSSAYARLGGVVPIALIGVIGYAMLLVLWGWGRYGRSRLVVLATLGIMGLALVGTAVSLYLAYLEVMVIRAMCGWCTASALTMGLILWLSVPGAQRAWKYLLAPNLS</sequence>
<dbReference type="RefSeq" id="WP_315624659.1">
    <property type="nucleotide sequence ID" value="NZ_JAUHMF010000001.1"/>
</dbReference>
<evidence type="ECO:0000313" key="12">
    <source>
        <dbReference type="EMBL" id="MDT8898012.1"/>
    </source>
</evidence>
<gene>
    <name evidence="12" type="ORF">QYE77_06995</name>
</gene>
<dbReference type="InterPro" id="IPR013766">
    <property type="entry name" value="Thioredoxin_domain"/>
</dbReference>
<evidence type="ECO:0000256" key="3">
    <source>
        <dbReference type="ARBA" id="ARBA00022692"/>
    </source>
</evidence>
<dbReference type="PROSITE" id="PS51352">
    <property type="entry name" value="THIOREDOXIN_2"/>
    <property type="match status" value="1"/>
</dbReference>
<feature type="transmembrane region" description="Helical" evidence="10">
    <location>
        <begin position="249"/>
        <end position="267"/>
    </location>
</feature>
<dbReference type="Proteomes" id="UP001254165">
    <property type="component" value="Unassembled WGS sequence"/>
</dbReference>
<dbReference type="CDD" id="cd12916">
    <property type="entry name" value="VKOR_1"/>
    <property type="match status" value="1"/>
</dbReference>
<comment type="similarity">
    <text evidence="2">Belongs to the VKOR family.</text>
</comment>
<dbReference type="PROSITE" id="PS51354">
    <property type="entry name" value="GLUTAREDOXIN_2"/>
    <property type="match status" value="1"/>
</dbReference>
<feature type="transmembrane region" description="Helical" evidence="10">
    <location>
        <begin position="325"/>
        <end position="349"/>
    </location>
</feature>
<feature type="transmembrane region" description="Helical" evidence="10">
    <location>
        <begin position="208"/>
        <end position="229"/>
    </location>
</feature>
<dbReference type="InterPro" id="IPR036249">
    <property type="entry name" value="Thioredoxin-like_sf"/>
</dbReference>
<keyword evidence="4" id="KW-0874">Quinone</keyword>
<dbReference type="InterPro" id="IPR017937">
    <property type="entry name" value="Thioredoxin_CS"/>
</dbReference>
<dbReference type="InterPro" id="IPR012932">
    <property type="entry name" value="VKOR"/>
</dbReference>
<organism evidence="12 13">
    <name type="scientific">Thermanaerothrix solaris</name>
    <dbReference type="NCBI Taxonomy" id="3058434"/>
    <lineage>
        <taxon>Bacteria</taxon>
        <taxon>Bacillati</taxon>
        <taxon>Chloroflexota</taxon>
        <taxon>Anaerolineae</taxon>
        <taxon>Anaerolineales</taxon>
        <taxon>Anaerolineaceae</taxon>
        <taxon>Thermanaerothrix</taxon>
    </lineage>
</organism>
<dbReference type="CDD" id="cd02947">
    <property type="entry name" value="TRX_family"/>
    <property type="match status" value="1"/>
</dbReference>
<proteinExistence type="inferred from homology"/>
<keyword evidence="6" id="KW-0560">Oxidoreductase</keyword>
<dbReference type="Gene3D" id="1.20.1440.130">
    <property type="entry name" value="VKOR domain"/>
    <property type="match status" value="1"/>
</dbReference>
<dbReference type="InterPro" id="IPR038354">
    <property type="entry name" value="VKOR_sf"/>
</dbReference>
<dbReference type="SUPFAM" id="SSF52833">
    <property type="entry name" value="Thioredoxin-like"/>
    <property type="match status" value="1"/>
</dbReference>
<feature type="transmembrane region" description="Helical" evidence="10">
    <location>
        <begin position="297"/>
        <end position="318"/>
    </location>
</feature>
<keyword evidence="8" id="KW-1015">Disulfide bond</keyword>
<evidence type="ECO:0000259" key="11">
    <source>
        <dbReference type="PROSITE" id="PS51352"/>
    </source>
</evidence>
<evidence type="ECO:0000256" key="9">
    <source>
        <dbReference type="ARBA" id="ARBA00023284"/>
    </source>
</evidence>
<keyword evidence="13" id="KW-1185">Reference proteome</keyword>
<evidence type="ECO:0000256" key="5">
    <source>
        <dbReference type="ARBA" id="ARBA00022989"/>
    </source>
</evidence>
<comment type="subcellular location">
    <subcellularLocation>
        <location evidence="1">Membrane</location>
        <topology evidence="1">Multi-pass membrane protein</topology>
    </subcellularLocation>
</comment>
<dbReference type="SMART" id="SM00756">
    <property type="entry name" value="VKc"/>
    <property type="match status" value="1"/>
</dbReference>
<keyword evidence="3 10" id="KW-0812">Transmembrane</keyword>
<evidence type="ECO:0000256" key="8">
    <source>
        <dbReference type="ARBA" id="ARBA00023157"/>
    </source>
</evidence>
<evidence type="ECO:0000256" key="10">
    <source>
        <dbReference type="SAM" id="Phobius"/>
    </source>
</evidence>
<keyword evidence="9" id="KW-0676">Redox-active center</keyword>
<accession>A0ABU3NMF4</accession>
<evidence type="ECO:0000256" key="7">
    <source>
        <dbReference type="ARBA" id="ARBA00023136"/>
    </source>
</evidence>
<keyword evidence="7 10" id="KW-0472">Membrane</keyword>
<protein>
    <submittedName>
        <fullName evidence="12">Vitamin K epoxide reductase family protein</fullName>
    </submittedName>
</protein>
<evidence type="ECO:0000256" key="4">
    <source>
        <dbReference type="ARBA" id="ARBA00022719"/>
    </source>
</evidence>
<feature type="domain" description="Thioredoxin" evidence="11">
    <location>
        <begin position="23"/>
        <end position="215"/>
    </location>
</feature>
<reference evidence="12 13" key="1">
    <citation type="submission" date="2023-07" db="EMBL/GenBank/DDBJ databases">
        <title>Novel species of Thermanaerothrix with wide hydrolytic capabilities.</title>
        <authorList>
            <person name="Zayulina K.S."/>
            <person name="Podosokorskaya O.A."/>
            <person name="Elcheninov A.G."/>
        </authorList>
    </citation>
    <scope>NUCLEOTIDE SEQUENCE [LARGE SCALE GENOMIC DNA]</scope>
    <source>
        <strain evidence="12 13">4228-RoL</strain>
    </source>
</reference>
<dbReference type="InterPro" id="IPR044698">
    <property type="entry name" value="VKOR/LTO1"/>
</dbReference>
<dbReference type="Pfam" id="PF07884">
    <property type="entry name" value="VKOR"/>
    <property type="match status" value="1"/>
</dbReference>
<name>A0ABU3NMF4_9CHLR</name>
<keyword evidence="5 10" id="KW-1133">Transmembrane helix</keyword>
<evidence type="ECO:0000256" key="2">
    <source>
        <dbReference type="ARBA" id="ARBA00006214"/>
    </source>
</evidence>
<feature type="transmembrane region" description="Helical" evidence="10">
    <location>
        <begin position="355"/>
        <end position="377"/>
    </location>
</feature>
<evidence type="ECO:0000256" key="6">
    <source>
        <dbReference type="ARBA" id="ARBA00023002"/>
    </source>
</evidence>